<reference evidence="3" key="2">
    <citation type="submission" date="2012-11" db="EMBL/GenBank/DDBJ databases">
        <authorList>
            <person name="Kuo A."/>
            <person name="Curtis B.A."/>
            <person name="Tanifuji G."/>
            <person name="Burki F."/>
            <person name="Gruber A."/>
            <person name="Irimia M."/>
            <person name="Maruyama S."/>
            <person name="Arias M.C."/>
            <person name="Ball S.G."/>
            <person name="Gile G.H."/>
            <person name="Hirakawa Y."/>
            <person name="Hopkins J.F."/>
            <person name="Rensing S.A."/>
            <person name="Schmutz J."/>
            <person name="Symeonidi A."/>
            <person name="Elias M."/>
            <person name="Eveleigh R.J."/>
            <person name="Herman E.K."/>
            <person name="Klute M.J."/>
            <person name="Nakayama T."/>
            <person name="Obornik M."/>
            <person name="Reyes-Prieto A."/>
            <person name="Armbrust E.V."/>
            <person name="Aves S.J."/>
            <person name="Beiko R.G."/>
            <person name="Coutinho P."/>
            <person name="Dacks J.B."/>
            <person name="Durnford D.G."/>
            <person name="Fast N.M."/>
            <person name="Green B.R."/>
            <person name="Grisdale C."/>
            <person name="Hempe F."/>
            <person name="Henrissat B."/>
            <person name="Hoppner M.P."/>
            <person name="Ishida K.-I."/>
            <person name="Kim E."/>
            <person name="Koreny L."/>
            <person name="Kroth P.G."/>
            <person name="Liu Y."/>
            <person name="Malik S.-B."/>
            <person name="Maier U.G."/>
            <person name="McRose D."/>
            <person name="Mock T."/>
            <person name="Neilson J.A."/>
            <person name="Onodera N.T."/>
            <person name="Poole A.M."/>
            <person name="Pritham E.J."/>
            <person name="Richards T.A."/>
            <person name="Rocap G."/>
            <person name="Roy S.W."/>
            <person name="Sarai C."/>
            <person name="Schaack S."/>
            <person name="Shirato S."/>
            <person name="Slamovits C.H."/>
            <person name="Spencer D.F."/>
            <person name="Suzuki S."/>
            <person name="Worden A.Z."/>
            <person name="Zauner S."/>
            <person name="Barry K."/>
            <person name="Bell C."/>
            <person name="Bharti A.K."/>
            <person name="Crow J.A."/>
            <person name="Grimwood J."/>
            <person name="Kramer R."/>
            <person name="Lindquist E."/>
            <person name="Lucas S."/>
            <person name="Salamov A."/>
            <person name="McFadden G.I."/>
            <person name="Lane C.E."/>
            <person name="Keeling P.J."/>
            <person name="Gray M.W."/>
            <person name="Grigoriev I.V."/>
            <person name="Archibald J.M."/>
        </authorList>
    </citation>
    <scope>NUCLEOTIDE SEQUENCE</scope>
    <source>
        <strain evidence="3">CCMP2712</strain>
    </source>
</reference>
<evidence type="ECO:0000313" key="2">
    <source>
        <dbReference type="EnsemblProtists" id="EKX55313"/>
    </source>
</evidence>
<reference evidence="1 3" key="1">
    <citation type="journal article" date="2012" name="Nature">
        <title>Algal genomes reveal evolutionary mosaicism and the fate of nucleomorphs.</title>
        <authorList>
            <consortium name="DOE Joint Genome Institute"/>
            <person name="Curtis B.A."/>
            <person name="Tanifuji G."/>
            <person name="Burki F."/>
            <person name="Gruber A."/>
            <person name="Irimia M."/>
            <person name="Maruyama S."/>
            <person name="Arias M.C."/>
            <person name="Ball S.G."/>
            <person name="Gile G.H."/>
            <person name="Hirakawa Y."/>
            <person name="Hopkins J.F."/>
            <person name="Kuo A."/>
            <person name="Rensing S.A."/>
            <person name="Schmutz J."/>
            <person name="Symeonidi A."/>
            <person name="Elias M."/>
            <person name="Eveleigh R.J."/>
            <person name="Herman E.K."/>
            <person name="Klute M.J."/>
            <person name="Nakayama T."/>
            <person name="Obornik M."/>
            <person name="Reyes-Prieto A."/>
            <person name="Armbrust E.V."/>
            <person name="Aves S.J."/>
            <person name="Beiko R.G."/>
            <person name="Coutinho P."/>
            <person name="Dacks J.B."/>
            <person name="Durnford D.G."/>
            <person name="Fast N.M."/>
            <person name="Green B.R."/>
            <person name="Grisdale C.J."/>
            <person name="Hempel F."/>
            <person name="Henrissat B."/>
            <person name="Hoppner M.P."/>
            <person name="Ishida K."/>
            <person name="Kim E."/>
            <person name="Koreny L."/>
            <person name="Kroth P.G."/>
            <person name="Liu Y."/>
            <person name="Malik S.B."/>
            <person name="Maier U.G."/>
            <person name="McRose D."/>
            <person name="Mock T."/>
            <person name="Neilson J.A."/>
            <person name="Onodera N.T."/>
            <person name="Poole A.M."/>
            <person name="Pritham E.J."/>
            <person name="Richards T.A."/>
            <person name="Rocap G."/>
            <person name="Roy S.W."/>
            <person name="Sarai C."/>
            <person name="Schaack S."/>
            <person name="Shirato S."/>
            <person name="Slamovits C.H."/>
            <person name="Spencer D.F."/>
            <person name="Suzuki S."/>
            <person name="Worden A.Z."/>
            <person name="Zauner S."/>
            <person name="Barry K."/>
            <person name="Bell C."/>
            <person name="Bharti A.K."/>
            <person name="Crow J.A."/>
            <person name="Grimwood J."/>
            <person name="Kramer R."/>
            <person name="Lindquist E."/>
            <person name="Lucas S."/>
            <person name="Salamov A."/>
            <person name="McFadden G.I."/>
            <person name="Lane C.E."/>
            <person name="Keeling P.J."/>
            <person name="Gray M.W."/>
            <person name="Grigoriev I.V."/>
            <person name="Archibald J.M."/>
        </authorList>
    </citation>
    <scope>NUCLEOTIDE SEQUENCE</scope>
    <source>
        <strain evidence="1 3">CCMP2712</strain>
    </source>
</reference>
<dbReference type="EnsemblProtists" id="EKX55313">
    <property type="protein sequence ID" value="EKX55313"/>
    <property type="gene ID" value="GUITHDRAFT_149767"/>
</dbReference>
<reference evidence="2" key="3">
    <citation type="submission" date="2016-03" db="UniProtKB">
        <authorList>
            <consortium name="EnsemblProtists"/>
        </authorList>
    </citation>
    <scope>IDENTIFICATION</scope>
</reference>
<evidence type="ECO:0000313" key="1">
    <source>
        <dbReference type="EMBL" id="EKX55313.1"/>
    </source>
</evidence>
<evidence type="ECO:0000313" key="3">
    <source>
        <dbReference type="Proteomes" id="UP000011087"/>
    </source>
</evidence>
<keyword evidence="3" id="KW-1185">Reference proteome</keyword>
<dbReference type="EMBL" id="JH992965">
    <property type="protein sequence ID" value="EKX55313.1"/>
    <property type="molecule type" value="Genomic_DNA"/>
</dbReference>
<dbReference type="RefSeq" id="XP_005842293.1">
    <property type="nucleotide sequence ID" value="XM_005842236.1"/>
</dbReference>
<name>L1K4P8_GUITC</name>
<dbReference type="Proteomes" id="UP000011087">
    <property type="component" value="Unassembled WGS sequence"/>
</dbReference>
<dbReference type="KEGG" id="gtt:GUITHDRAFT_149767"/>
<dbReference type="GeneID" id="17311927"/>
<dbReference type="HOGENOM" id="CLU_2946530_0_0_1"/>
<sequence>MPFAELYSMGKPPSFAQVEANPEKAMKQVLAMTGPSHSYSARSRWDKSASCAWNHKMCKI</sequence>
<dbReference type="AlphaFoldDB" id="L1K4P8"/>
<organism evidence="1">
    <name type="scientific">Guillardia theta (strain CCMP2712)</name>
    <name type="common">Cryptophyte</name>
    <dbReference type="NCBI Taxonomy" id="905079"/>
    <lineage>
        <taxon>Eukaryota</taxon>
        <taxon>Cryptophyceae</taxon>
        <taxon>Pyrenomonadales</taxon>
        <taxon>Geminigeraceae</taxon>
        <taxon>Guillardia</taxon>
    </lineage>
</organism>
<dbReference type="PaxDb" id="55529-EKX55313"/>
<accession>L1K4P8</accession>
<proteinExistence type="predicted"/>
<gene>
    <name evidence="1" type="ORF">GUITHDRAFT_149767</name>
</gene>
<protein>
    <submittedName>
        <fullName evidence="1 2">Uncharacterized protein</fullName>
    </submittedName>
</protein>